<feature type="domain" description="SpoVT-AbrB" evidence="8">
    <location>
        <begin position="7"/>
        <end position="53"/>
    </location>
</feature>
<dbReference type="PANTHER" id="PTHR34701:SF1">
    <property type="entry name" value="TRANSCRIPTIONAL REGULATOR MRAZ"/>
    <property type="match status" value="1"/>
</dbReference>
<keyword evidence="2 7" id="KW-0963">Cytoplasm</keyword>
<evidence type="ECO:0000313" key="9">
    <source>
        <dbReference type="EMBL" id="AWW30092.1"/>
    </source>
</evidence>
<dbReference type="InterPro" id="IPR007159">
    <property type="entry name" value="SpoVT-AbrB_dom"/>
</dbReference>
<dbReference type="GO" id="GO:0003700">
    <property type="term" value="F:DNA-binding transcription factor activity"/>
    <property type="evidence" value="ECO:0007669"/>
    <property type="project" value="UniProtKB-UniRule"/>
</dbReference>
<dbReference type="KEGG" id="est:DN752_08110"/>
<dbReference type="Proteomes" id="UP000248688">
    <property type="component" value="Chromosome"/>
</dbReference>
<dbReference type="InterPro" id="IPR037914">
    <property type="entry name" value="SpoVT-AbrB_sf"/>
</dbReference>
<keyword evidence="3" id="KW-0677">Repeat</keyword>
<dbReference type="InterPro" id="IPR035642">
    <property type="entry name" value="MraZ_N"/>
</dbReference>
<evidence type="ECO:0000256" key="2">
    <source>
        <dbReference type="ARBA" id="ARBA00022490"/>
    </source>
</evidence>
<comment type="subunit">
    <text evidence="7">Forms oligomers.</text>
</comment>
<dbReference type="CDD" id="cd16321">
    <property type="entry name" value="MraZ_C"/>
    <property type="match status" value="1"/>
</dbReference>
<dbReference type="InterPro" id="IPR020603">
    <property type="entry name" value="MraZ_dom"/>
</dbReference>
<dbReference type="InterPro" id="IPR038619">
    <property type="entry name" value="MraZ_sf"/>
</dbReference>
<dbReference type="CDD" id="cd16320">
    <property type="entry name" value="MraZ_N"/>
    <property type="match status" value="1"/>
</dbReference>
<dbReference type="RefSeq" id="WP_112783479.1">
    <property type="nucleotide sequence ID" value="NZ_CP030041.1"/>
</dbReference>
<accession>A0A2Z4IG62</accession>
<dbReference type="GO" id="GO:0005737">
    <property type="term" value="C:cytoplasm"/>
    <property type="evidence" value="ECO:0007669"/>
    <property type="project" value="UniProtKB-UniRule"/>
</dbReference>
<dbReference type="PROSITE" id="PS51740">
    <property type="entry name" value="SPOVT_ABRB"/>
    <property type="match status" value="2"/>
</dbReference>
<evidence type="ECO:0000256" key="5">
    <source>
        <dbReference type="ARBA" id="ARBA00023125"/>
    </source>
</evidence>
<organism evidence="9 10">
    <name type="scientific">Echinicola strongylocentroti</name>
    <dbReference type="NCBI Taxonomy" id="1795355"/>
    <lineage>
        <taxon>Bacteria</taxon>
        <taxon>Pseudomonadati</taxon>
        <taxon>Bacteroidota</taxon>
        <taxon>Cytophagia</taxon>
        <taxon>Cytophagales</taxon>
        <taxon>Cyclobacteriaceae</taxon>
        <taxon>Echinicola</taxon>
    </lineage>
</organism>
<name>A0A2Z4IG62_9BACT</name>
<evidence type="ECO:0000259" key="8">
    <source>
        <dbReference type="PROSITE" id="PS51740"/>
    </source>
</evidence>
<dbReference type="GO" id="GO:0000976">
    <property type="term" value="F:transcription cis-regulatory region binding"/>
    <property type="evidence" value="ECO:0007669"/>
    <property type="project" value="TreeGrafter"/>
</dbReference>
<keyword evidence="4 7" id="KW-0805">Transcription regulation</keyword>
<sequence length="150" mass="17250">MGNFSSEYYCKLDAKGRLVLPAKLKAALPETFGNELVMRRGFDPCLVLYPMNEYRKLDNKVSALDDFDHKQRNFKRSFYRGNTEIELDAAGRFLIPKPLLGFAGISKEVIVVGMGKTIEIWDPERYDNFLINDPEVFAEQAREYLSDAKK</sequence>
<evidence type="ECO:0000256" key="6">
    <source>
        <dbReference type="ARBA" id="ARBA00023163"/>
    </source>
</evidence>
<dbReference type="InterPro" id="IPR003444">
    <property type="entry name" value="MraZ"/>
</dbReference>
<dbReference type="HAMAP" id="MF_01008">
    <property type="entry name" value="MraZ"/>
    <property type="match status" value="1"/>
</dbReference>
<protein>
    <recommendedName>
        <fullName evidence="1 7">Transcriptional regulator MraZ</fullName>
    </recommendedName>
</protein>
<keyword evidence="10" id="KW-1185">Reference proteome</keyword>
<evidence type="ECO:0000256" key="7">
    <source>
        <dbReference type="HAMAP-Rule" id="MF_01008"/>
    </source>
</evidence>
<keyword evidence="6 7" id="KW-0804">Transcription</keyword>
<dbReference type="OrthoDB" id="9807753at2"/>
<feature type="domain" description="SpoVT-AbrB" evidence="8">
    <location>
        <begin position="82"/>
        <end position="125"/>
    </location>
</feature>
<dbReference type="Pfam" id="PF02381">
    <property type="entry name" value="MraZ"/>
    <property type="match status" value="2"/>
</dbReference>
<evidence type="ECO:0000256" key="1">
    <source>
        <dbReference type="ARBA" id="ARBA00013860"/>
    </source>
</evidence>
<dbReference type="InterPro" id="IPR035644">
    <property type="entry name" value="MraZ_C"/>
</dbReference>
<evidence type="ECO:0000313" key="10">
    <source>
        <dbReference type="Proteomes" id="UP000248688"/>
    </source>
</evidence>
<keyword evidence="5 7" id="KW-0238">DNA-binding</keyword>
<gene>
    <name evidence="7 9" type="primary">mraZ</name>
    <name evidence="9" type="ORF">DN752_08110</name>
</gene>
<proteinExistence type="inferred from homology"/>
<reference evidence="9 10" key="1">
    <citation type="submission" date="2018-06" db="EMBL/GenBank/DDBJ databases">
        <title>Echinicola strongylocentroti sp. nov., isolated from a sea urchin Strongylocentrotus intermedius.</title>
        <authorList>
            <person name="Bae S.S."/>
        </authorList>
    </citation>
    <scope>NUCLEOTIDE SEQUENCE [LARGE SCALE GENOMIC DNA]</scope>
    <source>
        <strain evidence="9 10">MEBiC08714</strain>
    </source>
</reference>
<dbReference type="EMBL" id="CP030041">
    <property type="protein sequence ID" value="AWW30092.1"/>
    <property type="molecule type" value="Genomic_DNA"/>
</dbReference>
<evidence type="ECO:0000256" key="4">
    <source>
        <dbReference type="ARBA" id="ARBA00023015"/>
    </source>
</evidence>
<dbReference type="AlphaFoldDB" id="A0A2Z4IG62"/>
<dbReference type="SUPFAM" id="SSF89447">
    <property type="entry name" value="AbrB/MazE/MraZ-like"/>
    <property type="match status" value="1"/>
</dbReference>
<dbReference type="Gene3D" id="3.40.1550.20">
    <property type="entry name" value="Transcriptional regulator MraZ domain"/>
    <property type="match status" value="1"/>
</dbReference>
<dbReference type="NCBIfam" id="TIGR00242">
    <property type="entry name" value="division/cell wall cluster transcriptional repressor MraZ"/>
    <property type="match status" value="1"/>
</dbReference>
<dbReference type="GO" id="GO:2000143">
    <property type="term" value="P:negative regulation of DNA-templated transcription initiation"/>
    <property type="evidence" value="ECO:0007669"/>
    <property type="project" value="TreeGrafter"/>
</dbReference>
<evidence type="ECO:0000256" key="3">
    <source>
        <dbReference type="ARBA" id="ARBA00022737"/>
    </source>
</evidence>
<comment type="similarity">
    <text evidence="7">Belongs to the MraZ family.</text>
</comment>
<dbReference type="GO" id="GO:0009295">
    <property type="term" value="C:nucleoid"/>
    <property type="evidence" value="ECO:0007669"/>
    <property type="project" value="UniProtKB-SubCell"/>
</dbReference>
<dbReference type="PANTHER" id="PTHR34701">
    <property type="entry name" value="TRANSCRIPTIONAL REGULATOR MRAZ"/>
    <property type="match status" value="1"/>
</dbReference>
<comment type="subcellular location">
    <subcellularLocation>
        <location evidence="7">Cytoplasm</location>
        <location evidence="7">Nucleoid</location>
    </subcellularLocation>
</comment>